<organism evidence="2 3">
    <name type="scientific">Xanthocytophaga agilis</name>
    <dbReference type="NCBI Taxonomy" id="3048010"/>
    <lineage>
        <taxon>Bacteria</taxon>
        <taxon>Pseudomonadati</taxon>
        <taxon>Bacteroidota</taxon>
        <taxon>Cytophagia</taxon>
        <taxon>Cytophagales</taxon>
        <taxon>Rhodocytophagaceae</taxon>
        <taxon>Xanthocytophaga</taxon>
    </lineage>
</organism>
<dbReference type="Pfam" id="PF19838">
    <property type="entry name" value="LptD_2"/>
    <property type="match status" value="1"/>
</dbReference>
<reference evidence="2" key="1">
    <citation type="submission" date="2023-05" db="EMBL/GenBank/DDBJ databases">
        <authorList>
            <person name="Zhang X."/>
        </authorList>
    </citation>
    <scope>NUCLEOTIDE SEQUENCE</scope>
    <source>
        <strain evidence="2">BD1B2-1</strain>
    </source>
</reference>
<evidence type="ECO:0000259" key="1">
    <source>
        <dbReference type="Pfam" id="PF19838"/>
    </source>
</evidence>
<dbReference type="GO" id="GO:1990351">
    <property type="term" value="C:transporter complex"/>
    <property type="evidence" value="ECO:0007669"/>
    <property type="project" value="TreeGrafter"/>
</dbReference>
<accession>A0AAE3QX22</accession>
<gene>
    <name evidence="2" type="ORF">QNI22_00660</name>
</gene>
<evidence type="ECO:0000313" key="3">
    <source>
        <dbReference type="Proteomes" id="UP001232063"/>
    </source>
</evidence>
<keyword evidence="3" id="KW-1185">Reference proteome</keyword>
<name>A0AAE3QX22_9BACT</name>
<feature type="domain" description="LPS-assembly protein LptD central" evidence="1">
    <location>
        <begin position="216"/>
        <end position="730"/>
    </location>
</feature>
<dbReference type="RefSeq" id="WP_314508668.1">
    <property type="nucleotide sequence ID" value="NZ_JASJOU010000001.1"/>
</dbReference>
<dbReference type="Proteomes" id="UP001232063">
    <property type="component" value="Unassembled WGS sequence"/>
</dbReference>
<dbReference type="PANTHER" id="PTHR30189">
    <property type="entry name" value="LPS-ASSEMBLY PROTEIN"/>
    <property type="match status" value="1"/>
</dbReference>
<sequence>MRLSCLLLVFGCILTGTIITTYGQNRRDSVRVSPRSTALDSLKKPSLLRDTTAQGAQTDSLRRQSREIETSVTYSAQDSIILDVNGKIARLYGQAKINYGDIALDAEYIEINWETGIVEAQGVKDSTGKVVGAPVFTEGSQKYETENIQYNIKTKKAIISGVITQQGEGYVRGTDVFKDPYDNLYIKGAIYTTCNLPNPHFHIAARKIKVVGNKQVVSGPFNFYLSGIPLPLGLPFGFFPYSSEKRKSGVIVPTYGEEPTNRGFFLRQGGYYWAMSDYMDMSFLGEVYSRGGWGLNVRSAYTKKYTYSGSLDLRFNRQSTGDEGFKSRTDAFWISWSHTPFSKGTGRFSASVNLGSTNYNSKFAYAGAGVQNDISRRISSSFTSSISYSNSFSIKNLPVTYSASARQDMNTVTGIVNTSLPEFNISLNRFYPLKGKGGSSSKYFWQTLNMAYQLDGYNRISNSPQSFATSYQGLPILNAYQTNGDTLPFNFSNAGLLWKRADKGVTHTIPVSMTMKLLKYLSMNYSFNYKETWYPQKLTFYDANNQLINSALSFNQGDSIRVDTARGFARSSSYSASASLTTNIYGMFNVHGKRIEAIRHRMVPSIGFSFTPDLSPDKFGFYQIAMVRDSSGEMTKVRLPRFASTSNLPSASLSKSITFSLSNTLEAKIKAKSDTAKVKYEKVSLLDNFGFSGSYNLAADSLKLSNISISARTKLFKKVDINFTSTLDPYRMVQFQSVDADNNPVFDSNGNPVYIQRRVDEFAWRSSHYTSNTGRVGKVQGSSLGRITSLNLSISTSLNPNASKKTAEKVDKDPTLDEQTKQQIKANPNLYVDFDIPWNVNLAYNFNYSKNGFSTSSVVQTLTFNGEVKLTEKWRIGVTSGYDFTRNYVVNTTAINIFRDLHCWQMTANWAPFGTYQYYSIDIQVKASMLKDLKLSRRRTWYDQGR</sequence>
<proteinExistence type="predicted"/>
<protein>
    <submittedName>
        <fullName evidence="2">LPS assembly protein LptD</fullName>
    </submittedName>
</protein>
<dbReference type="InterPro" id="IPR045659">
    <property type="entry name" value="LptD_2"/>
</dbReference>
<dbReference type="InterPro" id="IPR050218">
    <property type="entry name" value="LptD"/>
</dbReference>
<dbReference type="EMBL" id="JASJOU010000001">
    <property type="protein sequence ID" value="MDJ1499130.1"/>
    <property type="molecule type" value="Genomic_DNA"/>
</dbReference>
<dbReference type="AlphaFoldDB" id="A0AAE3QX22"/>
<comment type="caution">
    <text evidence="2">The sequence shown here is derived from an EMBL/GenBank/DDBJ whole genome shotgun (WGS) entry which is preliminary data.</text>
</comment>
<dbReference type="PANTHER" id="PTHR30189:SF1">
    <property type="entry name" value="LPS-ASSEMBLY PROTEIN LPTD"/>
    <property type="match status" value="1"/>
</dbReference>
<dbReference type="GO" id="GO:0009279">
    <property type="term" value="C:cell outer membrane"/>
    <property type="evidence" value="ECO:0007669"/>
    <property type="project" value="TreeGrafter"/>
</dbReference>
<evidence type="ECO:0000313" key="2">
    <source>
        <dbReference type="EMBL" id="MDJ1499130.1"/>
    </source>
</evidence>